<evidence type="ECO:0000256" key="7">
    <source>
        <dbReference type="ARBA" id="ARBA00022909"/>
    </source>
</evidence>
<feature type="domain" description="7,8-dihydro-6-hydroxymethylpterin-pyrophosphokinase" evidence="8">
    <location>
        <begin position="85"/>
        <end position="96"/>
    </location>
</feature>
<dbReference type="AlphaFoldDB" id="A0A1B9QY02"/>
<evidence type="ECO:0000256" key="1">
    <source>
        <dbReference type="ARBA" id="ARBA00005051"/>
    </source>
</evidence>
<reference evidence="10" key="1">
    <citation type="submission" date="2016-06" db="EMBL/GenBank/DDBJ databases">
        <authorList>
            <person name="Hehemann J.-H."/>
            <person name="Arevalo P."/>
            <person name="Datta M.S."/>
            <person name="Polz M.F."/>
        </authorList>
    </citation>
    <scope>NUCLEOTIDE SEQUENCE [LARGE SCALE GENOMIC DNA]</scope>
    <source>
        <strain evidence="10">9CSC122</strain>
    </source>
</reference>
<keyword evidence="7" id="KW-0289">Folate biosynthesis</keyword>
<dbReference type="PROSITE" id="PS00794">
    <property type="entry name" value="HPPK"/>
    <property type="match status" value="1"/>
</dbReference>
<dbReference type="UniPathway" id="UPA00077">
    <property type="reaction ID" value="UER00155"/>
</dbReference>
<organism evidence="9 10">
    <name type="scientific">Vibrio genomosp. F10</name>
    <dbReference type="NCBI Taxonomy" id="723171"/>
    <lineage>
        <taxon>Bacteria</taxon>
        <taxon>Pseudomonadati</taxon>
        <taxon>Pseudomonadota</taxon>
        <taxon>Gammaproteobacteria</taxon>
        <taxon>Vibrionales</taxon>
        <taxon>Vibrionaceae</taxon>
        <taxon>Vibrio</taxon>
    </lineage>
</organism>
<dbReference type="GO" id="GO:0003848">
    <property type="term" value="F:2-amino-4-hydroxy-6-hydroxymethyldihydropteridine diphosphokinase activity"/>
    <property type="evidence" value="ECO:0007669"/>
    <property type="project" value="UniProtKB-EC"/>
</dbReference>
<keyword evidence="3" id="KW-0808">Transferase</keyword>
<evidence type="ECO:0000256" key="4">
    <source>
        <dbReference type="ARBA" id="ARBA00022741"/>
    </source>
</evidence>
<dbReference type="PANTHER" id="PTHR43071:SF2">
    <property type="entry name" value="2-AMINO-4-HYDROXY-6-HYDROXYMETHYLDIHYDROPTERIDINE PYROPHOSPHOKINASE"/>
    <property type="match status" value="1"/>
</dbReference>
<sequence length="163" mass="18449">MHTAFISIGSNINREHHVTEALNTLGQHFSPLIVSPAYDCEPIGFIGDNFLNLVVEIQCQLTVSELANFLRQIEDNNGRIREGDKFASRTLDLDILTYDDEIGCIDGIELPRGEITQNAFVLQPLADIAANHIHPITQQTYQELWDNYDQSSQKLASIHFKWP</sequence>
<evidence type="ECO:0000313" key="10">
    <source>
        <dbReference type="Proteomes" id="UP000093173"/>
    </source>
</evidence>
<keyword evidence="4" id="KW-0547">Nucleotide-binding</keyword>
<evidence type="ECO:0000259" key="8">
    <source>
        <dbReference type="PROSITE" id="PS00794"/>
    </source>
</evidence>
<dbReference type="PANTHER" id="PTHR43071">
    <property type="entry name" value="2-AMINO-4-HYDROXY-6-HYDROXYMETHYLDIHYDROPTERIDINE PYROPHOSPHOKINASE"/>
    <property type="match status" value="1"/>
</dbReference>
<dbReference type="Proteomes" id="UP000093173">
    <property type="component" value="Unassembled WGS sequence"/>
</dbReference>
<accession>A0A1B9QY02</accession>
<dbReference type="Gene3D" id="3.30.70.560">
    <property type="entry name" value="7,8-Dihydro-6-hydroxymethylpterin-pyrophosphokinase HPPK"/>
    <property type="match status" value="1"/>
</dbReference>
<evidence type="ECO:0000313" key="9">
    <source>
        <dbReference type="EMBL" id="OCH75188.1"/>
    </source>
</evidence>
<dbReference type="CDD" id="cd00483">
    <property type="entry name" value="HPPK"/>
    <property type="match status" value="1"/>
</dbReference>
<dbReference type="RefSeq" id="WP_065576935.1">
    <property type="nucleotide sequence ID" value="NZ_JBNGCH010000558.1"/>
</dbReference>
<evidence type="ECO:0000256" key="2">
    <source>
        <dbReference type="ARBA" id="ARBA00013253"/>
    </source>
</evidence>
<comment type="caution">
    <text evidence="9">The sequence shown here is derived from an EMBL/GenBank/DDBJ whole genome shotgun (WGS) entry which is preliminary data.</text>
</comment>
<dbReference type="EC" id="2.7.6.3" evidence="2"/>
<dbReference type="SUPFAM" id="SSF55083">
    <property type="entry name" value="6-hydroxymethyl-7,8-dihydropterin pyrophosphokinase, HPPK"/>
    <property type="match status" value="1"/>
</dbReference>
<keyword evidence="6" id="KW-0067">ATP-binding</keyword>
<keyword evidence="10" id="KW-1185">Reference proteome</keyword>
<evidence type="ECO:0000256" key="3">
    <source>
        <dbReference type="ARBA" id="ARBA00022679"/>
    </source>
</evidence>
<dbReference type="GO" id="GO:0046656">
    <property type="term" value="P:folic acid biosynthetic process"/>
    <property type="evidence" value="ECO:0007669"/>
    <property type="project" value="UniProtKB-KW"/>
</dbReference>
<proteinExistence type="predicted"/>
<keyword evidence="5 9" id="KW-0418">Kinase</keyword>
<protein>
    <recommendedName>
        <fullName evidence="2">2-amino-4-hydroxy-6-hydroxymethyldihydropteridine diphosphokinase</fullName>
        <ecNumber evidence="2">2.7.6.3</ecNumber>
    </recommendedName>
</protein>
<evidence type="ECO:0000256" key="6">
    <source>
        <dbReference type="ARBA" id="ARBA00022840"/>
    </source>
</evidence>
<name>A0A1B9QY02_9VIBR</name>
<evidence type="ECO:0000256" key="5">
    <source>
        <dbReference type="ARBA" id="ARBA00022777"/>
    </source>
</evidence>
<gene>
    <name evidence="9" type="ORF">A6E14_11395</name>
</gene>
<dbReference type="NCBIfam" id="TIGR01498">
    <property type="entry name" value="folK"/>
    <property type="match status" value="1"/>
</dbReference>
<dbReference type="InterPro" id="IPR000550">
    <property type="entry name" value="Hppk"/>
</dbReference>
<dbReference type="Pfam" id="PF01288">
    <property type="entry name" value="HPPK"/>
    <property type="match status" value="1"/>
</dbReference>
<comment type="pathway">
    <text evidence="1">Cofactor biosynthesis; tetrahydrofolate biosynthesis; 2-amino-4-hydroxy-6-hydroxymethyl-7,8-dihydropteridine diphosphate from 7,8-dihydroneopterin triphosphate: step 4/4.</text>
</comment>
<dbReference type="InterPro" id="IPR035907">
    <property type="entry name" value="Hppk_sf"/>
</dbReference>
<dbReference type="GO" id="GO:0005524">
    <property type="term" value="F:ATP binding"/>
    <property type="evidence" value="ECO:0007669"/>
    <property type="project" value="UniProtKB-KW"/>
</dbReference>
<dbReference type="GO" id="GO:0016301">
    <property type="term" value="F:kinase activity"/>
    <property type="evidence" value="ECO:0007669"/>
    <property type="project" value="UniProtKB-KW"/>
</dbReference>
<dbReference type="EMBL" id="MAJZ01000558">
    <property type="protein sequence ID" value="OCH75188.1"/>
    <property type="molecule type" value="Genomic_DNA"/>
</dbReference>
<dbReference type="GO" id="GO:0046654">
    <property type="term" value="P:tetrahydrofolate biosynthetic process"/>
    <property type="evidence" value="ECO:0007669"/>
    <property type="project" value="UniProtKB-UniPathway"/>
</dbReference>